<evidence type="ECO:0000313" key="2">
    <source>
        <dbReference type="Proteomes" id="UP000183700"/>
    </source>
</evidence>
<dbReference type="STRING" id="319970.RV00_GL001997"/>
<dbReference type="Proteomes" id="UP000183700">
    <property type="component" value="Unassembled WGS sequence"/>
</dbReference>
<dbReference type="EMBL" id="JXKM01000004">
    <property type="protein sequence ID" value="OJG35853.1"/>
    <property type="molecule type" value="Genomic_DNA"/>
</dbReference>
<dbReference type="OrthoDB" id="9781616at2"/>
<reference evidence="1 2" key="1">
    <citation type="submission" date="2014-12" db="EMBL/GenBank/DDBJ databases">
        <title>Draft genome sequences of 29 type strains of Enterococci.</title>
        <authorList>
            <person name="Zhong Z."/>
            <person name="Sun Z."/>
            <person name="Liu W."/>
            <person name="Zhang W."/>
            <person name="Zhang H."/>
        </authorList>
    </citation>
    <scope>NUCLEOTIDE SEQUENCE [LARGE SCALE GENOMIC DNA]</scope>
    <source>
        <strain evidence="1 2">DSM 22802</strain>
    </source>
</reference>
<dbReference type="InterPro" id="IPR008323">
    <property type="entry name" value="UCP033563"/>
</dbReference>
<evidence type="ECO:0008006" key="3">
    <source>
        <dbReference type="Google" id="ProtNLM"/>
    </source>
</evidence>
<dbReference type="AlphaFoldDB" id="A0A1L8SV90"/>
<proteinExistence type="predicted"/>
<name>A0A1L8SV90_9ENTE</name>
<protein>
    <recommendedName>
        <fullName evidence="3">DUF1015 domain-containing protein</fullName>
    </recommendedName>
</protein>
<dbReference type="Pfam" id="PF06245">
    <property type="entry name" value="DUF1015"/>
    <property type="match status" value="1"/>
</dbReference>
<sequence length="408" mass="47040">MVKVHPFKGIRPTSALAAQVAALPYDVVNSQEAKELAVGNPYSYFHIDKAEIDLPEDISPYDEKVYQKAADNLADFLKAGWLFKEEQNYFYLYELVMNGRSQTGIVACTSIEDYIDEKIKKHEFTRHEKEIDRMNHIRTCDANTSPIFLSYRPKTEIQQIIKAWQQEYQPVYDFTSYHEVTHRVWVIDQGDTIEKLTKLFTEVEALYIADGHHRTESAVKIGLEKRENGEQNPETEQFLSIIFPEDELAIWEYNRVLKVAPPADFLEQLKENYSVTKSGVKKPKQAGDCQLYDGEAWYTLTIKAEKIPNDPVEKLDVALLQKYVFETIFDIQDIRTDKRIDFIGGIRGAAELEKLVDSGDFKLAFSMYPTQMKDLLAVADAKKIMPPKSTWFEPKLLSGLFLHDLETK</sequence>
<dbReference type="PANTHER" id="PTHR36454">
    <property type="entry name" value="LMO2823 PROTEIN"/>
    <property type="match status" value="1"/>
</dbReference>
<dbReference type="RefSeq" id="WP_071861838.1">
    <property type="nucleotide sequence ID" value="NZ_JBHLVS010000013.1"/>
</dbReference>
<comment type="caution">
    <text evidence="1">The sequence shown here is derived from an EMBL/GenBank/DDBJ whole genome shotgun (WGS) entry which is preliminary data.</text>
</comment>
<keyword evidence="2" id="KW-1185">Reference proteome</keyword>
<dbReference type="PIRSF" id="PIRSF033563">
    <property type="entry name" value="UCP033563"/>
    <property type="match status" value="1"/>
</dbReference>
<organism evidence="1 2">
    <name type="scientific">Enterococcus devriesei</name>
    <dbReference type="NCBI Taxonomy" id="319970"/>
    <lineage>
        <taxon>Bacteria</taxon>
        <taxon>Bacillati</taxon>
        <taxon>Bacillota</taxon>
        <taxon>Bacilli</taxon>
        <taxon>Lactobacillales</taxon>
        <taxon>Enterococcaceae</taxon>
        <taxon>Enterococcus</taxon>
    </lineage>
</organism>
<evidence type="ECO:0000313" key="1">
    <source>
        <dbReference type="EMBL" id="OJG35853.1"/>
    </source>
</evidence>
<accession>A0A1L8SV90</accession>
<gene>
    <name evidence="1" type="ORF">RV00_GL001997</name>
</gene>
<dbReference type="PANTHER" id="PTHR36454:SF1">
    <property type="entry name" value="DUF1015 DOMAIN-CONTAINING PROTEIN"/>
    <property type="match status" value="1"/>
</dbReference>